<gene>
    <name evidence="1" type="ORF">VN21_02740</name>
</gene>
<proteinExistence type="predicted"/>
<organism evidence="1 2">
    <name type="scientific">Paraclostridium benzoelyticum</name>
    <dbReference type="NCBI Taxonomy" id="1629550"/>
    <lineage>
        <taxon>Bacteria</taxon>
        <taxon>Bacillati</taxon>
        <taxon>Bacillota</taxon>
        <taxon>Clostridia</taxon>
        <taxon>Peptostreptococcales</taxon>
        <taxon>Peptostreptococcaceae</taxon>
        <taxon>Paraclostridium</taxon>
    </lineage>
</organism>
<dbReference type="RefSeq" id="WP_046821936.1">
    <property type="nucleotide sequence ID" value="NZ_LBBT01000054.1"/>
</dbReference>
<dbReference type="PATRIC" id="fig|1629550.3.peg.3250"/>
<dbReference type="EMBL" id="LBBT01000054">
    <property type="protein sequence ID" value="KKY02506.1"/>
    <property type="molecule type" value="Genomic_DNA"/>
</dbReference>
<keyword evidence="2" id="KW-1185">Reference proteome</keyword>
<evidence type="ECO:0000313" key="1">
    <source>
        <dbReference type="EMBL" id="KKY02506.1"/>
    </source>
</evidence>
<evidence type="ECO:0000313" key="2">
    <source>
        <dbReference type="Proteomes" id="UP000034407"/>
    </source>
</evidence>
<reference evidence="1 2" key="1">
    <citation type="submission" date="2015-04" db="EMBL/GenBank/DDBJ databases">
        <title>Microcin producing Clostridium sp. JC272T.</title>
        <authorList>
            <person name="Jyothsna T."/>
            <person name="Sasikala C."/>
            <person name="Ramana C."/>
        </authorList>
    </citation>
    <scope>NUCLEOTIDE SEQUENCE [LARGE SCALE GENOMIC DNA]</scope>
    <source>
        <strain evidence="1 2">JC272</strain>
    </source>
</reference>
<dbReference type="AlphaFoldDB" id="A0A0M3DK36"/>
<comment type="caution">
    <text evidence="1">The sequence shown here is derived from an EMBL/GenBank/DDBJ whole genome shotgun (WGS) entry which is preliminary data.</text>
</comment>
<sequence length="73" mass="8440">KKELFANKNLKKQLNLDTLNFEKGRITIELNVGNTIKNEMNYSSDESMTVDDIILNTKIFADIICELDKEEQC</sequence>
<name>A0A0M3DK36_9FIRM</name>
<feature type="non-terminal residue" evidence="1">
    <location>
        <position position="1"/>
    </location>
</feature>
<dbReference type="Proteomes" id="UP000034407">
    <property type="component" value="Unassembled WGS sequence"/>
</dbReference>
<accession>A0A0M3DK36</accession>
<protein>
    <submittedName>
        <fullName evidence="1">Uncharacterized protein</fullName>
    </submittedName>
</protein>